<organism evidence="1">
    <name type="scientific">gut metagenome</name>
    <dbReference type="NCBI Taxonomy" id="749906"/>
    <lineage>
        <taxon>unclassified sequences</taxon>
        <taxon>metagenomes</taxon>
        <taxon>organismal metagenomes</taxon>
    </lineage>
</organism>
<dbReference type="AlphaFoldDB" id="J9GCC8"/>
<name>J9GCC8_9ZZZZ</name>
<accession>J9GCC8</accession>
<sequence>MDSNADEGFGIMLRHVVEALDATDAIRTPGARALLEDDTLHREAIHHADGGAGHIVALVGVGLAIDADKADLNAMLARGGVAGMGDAEVLLHVLAEGLLDLLGHLLATVDAIGHLEATADGRAHVADGEVDVEGLASPGKDVVRAEEPVVVRQVVAADHGLDGERGGVVLDGIVFPTVAEVSPAAILVVHRGDAQGAVVRLKLIADVEALAVDGPGLGKPDLIEPAHLVALGAGGDVRAIEVLGDEDLDGLGPGGQSDADVGKLLALVNLRDIGRDIDGALAVLDGTELVVDDAVAIAPVTGGGLQPLGEGKEQHRKKQ</sequence>
<protein>
    <submittedName>
        <fullName evidence="1">Uncharacterized protein</fullName>
    </submittedName>
</protein>
<evidence type="ECO:0000313" key="1">
    <source>
        <dbReference type="EMBL" id="EJX04519.1"/>
    </source>
</evidence>
<gene>
    <name evidence="1" type="ORF">EVA_07373</name>
</gene>
<reference evidence="1" key="1">
    <citation type="journal article" date="2012" name="PLoS ONE">
        <title>Gene sets for utilization of primary and secondary nutrition supplies in the distal gut of endangered iberian lynx.</title>
        <authorList>
            <person name="Alcaide M."/>
            <person name="Messina E."/>
            <person name="Richter M."/>
            <person name="Bargiela R."/>
            <person name="Peplies J."/>
            <person name="Huws S.A."/>
            <person name="Newbold C.J."/>
            <person name="Golyshin P.N."/>
            <person name="Simon M.A."/>
            <person name="Lopez G."/>
            <person name="Yakimov M.M."/>
            <person name="Ferrer M."/>
        </authorList>
    </citation>
    <scope>NUCLEOTIDE SEQUENCE</scope>
</reference>
<dbReference type="EMBL" id="AMCI01001780">
    <property type="protein sequence ID" value="EJX04519.1"/>
    <property type="molecule type" value="Genomic_DNA"/>
</dbReference>
<comment type="caution">
    <text evidence="1">The sequence shown here is derived from an EMBL/GenBank/DDBJ whole genome shotgun (WGS) entry which is preliminary data.</text>
</comment>
<proteinExistence type="predicted"/>